<organism evidence="2 3">
    <name type="scientific">Lasius niger</name>
    <name type="common">Black garden ant</name>
    <dbReference type="NCBI Taxonomy" id="67767"/>
    <lineage>
        <taxon>Eukaryota</taxon>
        <taxon>Metazoa</taxon>
        <taxon>Ecdysozoa</taxon>
        <taxon>Arthropoda</taxon>
        <taxon>Hexapoda</taxon>
        <taxon>Insecta</taxon>
        <taxon>Pterygota</taxon>
        <taxon>Neoptera</taxon>
        <taxon>Endopterygota</taxon>
        <taxon>Hymenoptera</taxon>
        <taxon>Apocrita</taxon>
        <taxon>Aculeata</taxon>
        <taxon>Formicoidea</taxon>
        <taxon>Formicidae</taxon>
        <taxon>Formicinae</taxon>
        <taxon>Lasius</taxon>
        <taxon>Lasius</taxon>
    </lineage>
</organism>
<name>A0A0J7K1H7_LASNI</name>
<keyword evidence="3" id="KW-1185">Reference proteome</keyword>
<keyword evidence="2" id="KW-0808">Transferase</keyword>
<protein>
    <submittedName>
        <fullName evidence="2">Rna-directed dna polymerase reverse transcriptase domain containing protein</fullName>
    </submittedName>
</protein>
<dbReference type="PaxDb" id="67767-A0A0J7K1H7"/>
<evidence type="ECO:0000259" key="1">
    <source>
        <dbReference type="PROSITE" id="PS50878"/>
    </source>
</evidence>
<keyword evidence="2" id="KW-0548">Nucleotidyltransferase</keyword>
<dbReference type="AlphaFoldDB" id="A0A0J7K1H7"/>
<keyword evidence="2" id="KW-0695">RNA-directed DNA polymerase</keyword>
<dbReference type="PROSITE" id="PS50878">
    <property type="entry name" value="RT_POL"/>
    <property type="match status" value="1"/>
</dbReference>
<evidence type="ECO:0000313" key="2">
    <source>
        <dbReference type="EMBL" id="KMQ84308.1"/>
    </source>
</evidence>
<dbReference type="InterPro" id="IPR043128">
    <property type="entry name" value="Rev_trsase/Diguanyl_cyclase"/>
</dbReference>
<dbReference type="SUPFAM" id="SSF56672">
    <property type="entry name" value="DNA/RNA polymerases"/>
    <property type="match status" value="1"/>
</dbReference>
<comment type="caution">
    <text evidence="2">The sequence shown here is derived from an EMBL/GenBank/DDBJ whole genome shotgun (WGS) entry which is preliminary data.</text>
</comment>
<evidence type="ECO:0000313" key="3">
    <source>
        <dbReference type="Proteomes" id="UP000036403"/>
    </source>
</evidence>
<dbReference type="Gene3D" id="3.30.70.270">
    <property type="match status" value="1"/>
</dbReference>
<dbReference type="EMBL" id="LBMM01016783">
    <property type="protein sequence ID" value="KMQ84308.1"/>
    <property type="molecule type" value="Genomic_DNA"/>
</dbReference>
<dbReference type="Proteomes" id="UP000036403">
    <property type="component" value="Unassembled WGS sequence"/>
</dbReference>
<sequence length="205" mass="24152">MGRDGIPSEAWKYGREEVERWIWETAEKGKGDGSTMYIDLKAAFDSVDRGVLIEGIRERGIREELVERVDEILRETKSRVRIGKQWGEKFWIIKGVRQGYPLSPMLFNILIADIDKDMEKGRWGRLKLKDRRIYTLMYADDIVVMAEEEHGMKALVSRMERYLDRMGLELNVEKTKVMSLGKEEEEKEIRLKVEREKNRRRGKGV</sequence>
<feature type="domain" description="Reverse transcriptase" evidence="1">
    <location>
        <begin position="1"/>
        <end position="205"/>
    </location>
</feature>
<dbReference type="OrthoDB" id="7698480at2759"/>
<reference evidence="2 3" key="1">
    <citation type="submission" date="2015-04" db="EMBL/GenBank/DDBJ databases">
        <title>Lasius niger genome sequencing.</title>
        <authorList>
            <person name="Konorov E.A."/>
            <person name="Nikitin M.A."/>
            <person name="Kirill M.V."/>
            <person name="Chang P."/>
        </authorList>
    </citation>
    <scope>NUCLEOTIDE SEQUENCE [LARGE SCALE GENOMIC DNA]</scope>
    <source>
        <tissue evidence="2">Whole</tissue>
    </source>
</reference>
<gene>
    <name evidence="2" type="ORF">RF55_17992</name>
</gene>
<dbReference type="InterPro" id="IPR000477">
    <property type="entry name" value="RT_dom"/>
</dbReference>
<proteinExistence type="predicted"/>
<dbReference type="PANTHER" id="PTHR47027:SF20">
    <property type="entry name" value="REVERSE TRANSCRIPTASE-LIKE PROTEIN WITH RNA-DIRECTED DNA POLYMERASE DOMAIN"/>
    <property type="match status" value="1"/>
</dbReference>
<dbReference type="STRING" id="67767.A0A0J7K1H7"/>
<accession>A0A0J7K1H7</accession>
<dbReference type="Pfam" id="PF00078">
    <property type="entry name" value="RVT_1"/>
    <property type="match status" value="1"/>
</dbReference>
<dbReference type="InterPro" id="IPR043502">
    <property type="entry name" value="DNA/RNA_pol_sf"/>
</dbReference>
<dbReference type="GO" id="GO:0003964">
    <property type="term" value="F:RNA-directed DNA polymerase activity"/>
    <property type="evidence" value="ECO:0007669"/>
    <property type="project" value="UniProtKB-KW"/>
</dbReference>
<dbReference type="PANTHER" id="PTHR47027">
    <property type="entry name" value="REVERSE TRANSCRIPTASE DOMAIN-CONTAINING PROTEIN"/>
    <property type="match status" value="1"/>
</dbReference>